<dbReference type="EMBL" id="JAERQG010000001">
    <property type="protein sequence ID" value="MBL0764413.1"/>
    <property type="molecule type" value="Genomic_DNA"/>
</dbReference>
<keyword evidence="2" id="KW-1185">Reference proteome</keyword>
<dbReference type="PANTHER" id="PTHR43224:SF1">
    <property type="entry name" value="AMIDINOTRANSFERASE"/>
    <property type="match status" value="1"/>
</dbReference>
<protein>
    <submittedName>
        <fullName evidence="1">Amidinotransferase</fullName>
    </submittedName>
</protein>
<comment type="caution">
    <text evidence="1">The sequence shown here is derived from an EMBL/GenBank/DDBJ whole genome shotgun (WGS) entry which is preliminary data.</text>
</comment>
<dbReference type="SUPFAM" id="SSF55909">
    <property type="entry name" value="Pentein"/>
    <property type="match status" value="1"/>
</dbReference>
<dbReference type="Proteomes" id="UP000642920">
    <property type="component" value="Unassembled WGS sequence"/>
</dbReference>
<dbReference type="Pfam" id="PF19420">
    <property type="entry name" value="DDAH_eukar"/>
    <property type="match status" value="1"/>
</dbReference>
<dbReference type="InterPro" id="IPR014541">
    <property type="entry name" value="Amdntrnsf_FN0238"/>
</dbReference>
<gene>
    <name evidence="1" type="ORF">JKP34_04055</name>
</gene>
<dbReference type="NCBIfam" id="NF046062">
    <property type="entry name" value="citrull_CtlX"/>
    <property type="match status" value="1"/>
</dbReference>
<name>A0A937AIV8_9BACT</name>
<organism evidence="1 2">
    <name type="scientific">Marivirga atlantica</name>
    <dbReference type="NCBI Taxonomy" id="1548457"/>
    <lineage>
        <taxon>Bacteria</taxon>
        <taxon>Pseudomonadati</taxon>
        <taxon>Bacteroidota</taxon>
        <taxon>Cytophagia</taxon>
        <taxon>Cytophagales</taxon>
        <taxon>Marivirgaceae</taxon>
        <taxon>Marivirga</taxon>
    </lineage>
</organism>
<evidence type="ECO:0000313" key="2">
    <source>
        <dbReference type="Proteomes" id="UP000642920"/>
    </source>
</evidence>
<dbReference type="PANTHER" id="PTHR43224">
    <property type="entry name" value="AMIDINOTRANSFERASE"/>
    <property type="match status" value="1"/>
</dbReference>
<accession>A0A937AIV8</accession>
<dbReference type="Gene3D" id="3.75.10.10">
    <property type="entry name" value="L-arginine/glycine Amidinotransferase, Chain A"/>
    <property type="match status" value="1"/>
</dbReference>
<sequence length="313" mass="35278">MEKQSTNTLMMIRPVQFRFNEQTAVNNYYQKVIDGIKPEEANQKAQAEFDAFVNKLRGKGVQVIVFDDTTDTDTPDSIFPNNWISFHNDGRVGLYPMYAENRRLERRDDILESLQKEHGLKITDTIDFTGHEELGSFLEGTGSMILDRPNKLCYAAISLRTDEKILDEFCDKFGYKAVKFIANQTVDGKRMPIYHTNVMMCVADDFAILCADSIDNENERNHVITSLQNSGKEVVEISEDQKHHFAGNMLQVKSTDGTPYLVMSAAAHQSLTQDQIQAIEKHCEIISSSLDTIEALGGGSARCMMAEVFLPKA</sequence>
<proteinExistence type="predicted"/>
<dbReference type="AlphaFoldDB" id="A0A937AIV8"/>
<dbReference type="RefSeq" id="WP_201917954.1">
    <property type="nucleotide sequence ID" value="NZ_JAERQG010000001.1"/>
</dbReference>
<evidence type="ECO:0000313" key="1">
    <source>
        <dbReference type="EMBL" id="MBL0764413.1"/>
    </source>
</evidence>
<reference evidence="1" key="1">
    <citation type="submission" date="2021-01" db="EMBL/GenBank/DDBJ databases">
        <title>Marivirga sp. nov., isolated from intertidal surface sediments.</title>
        <authorList>
            <person name="Zhang M."/>
        </authorList>
    </citation>
    <scope>NUCLEOTIDE SEQUENCE</scope>
    <source>
        <strain evidence="1">SM1354</strain>
    </source>
</reference>
<dbReference type="PIRSF" id="PIRSF028188">
    <property type="entry name" value="Amdntrnsf_FN0238"/>
    <property type="match status" value="1"/>
</dbReference>